<keyword evidence="2" id="KW-1185">Reference proteome</keyword>
<sequence>MNQQADSAPQYTSNLVPTASATAMAQLLNSPLAIQATPQQLEYTLAQAMAKAFADMGINTTDRNDEITYLVQNMPAEVLRTLPNIRLSEIPVAINRGILRQFGNFFGLNVATFMHFLMAHYQSEQRLNAIKAHSAALASQAPKPVPSAQQIKQNRISRIATAFYQYKTTGYYNDYGSLVFDNINAMGKIPFTPSKKPAYCSKPAKT</sequence>
<evidence type="ECO:0000313" key="1">
    <source>
        <dbReference type="EMBL" id="RKR84886.1"/>
    </source>
</evidence>
<comment type="caution">
    <text evidence="1">The sequence shown here is derived from an EMBL/GenBank/DDBJ whole genome shotgun (WGS) entry which is preliminary data.</text>
</comment>
<name>A0A495J7A8_9SPHI</name>
<evidence type="ECO:0000313" key="2">
    <source>
        <dbReference type="Proteomes" id="UP000268007"/>
    </source>
</evidence>
<dbReference type="OrthoDB" id="790160at2"/>
<dbReference type="RefSeq" id="WP_121200823.1">
    <property type="nucleotide sequence ID" value="NZ_RBKU01000001.1"/>
</dbReference>
<reference evidence="1 2" key="1">
    <citation type="submission" date="2018-10" db="EMBL/GenBank/DDBJ databases">
        <title>Genomic Encyclopedia of Archaeal and Bacterial Type Strains, Phase II (KMG-II): from individual species to whole genera.</title>
        <authorList>
            <person name="Goeker M."/>
        </authorList>
    </citation>
    <scope>NUCLEOTIDE SEQUENCE [LARGE SCALE GENOMIC DNA]</scope>
    <source>
        <strain evidence="1 2">DSM 18602</strain>
    </source>
</reference>
<dbReference type="AlphaFoldDB" id="A0A495J7A8"/>
<protein>
    <submittedName>
        <fullName evidence="1">Uncharacterized protein</fullName>
    </submittedName>
</protein>
<accession>A0A495J7A8</accession>
<gene>
    <name evidence="1" type="ORF">BDD43_5139</name>
</gene>
<dbReference type="EMBL" id="RBKU01000001">
    <property type="protein sequence ID" value="RKR84886.1"/>
    <property type="molecule type" value="Genomic_DNA"/>
</dbReference>
<proteinExistence type="predicted"/>
<organism evidence="1 2">
    <name type="scientific">Mucilaginibacter gracilis</name>
    <dbReference type="NCBI Taxonomy" id="423350"/>
    <lineage>
        <taxon>Bacteria</taxon>
        <taxon>Pseudomonadati</taxon>
        <taxon>Bacteroidota</taxon>
        <taxon>Sphingobacteriia</taxon>
        <taxon>Sphingobacteriales</taxon>
        <taxon>Sphingobacteriaceae</taxon>
        <taxon>Mucilaginibacter</taxon>
    </lineage>
</organism>
<dbReference type="Proteomes" id="UP000268007">
    <property type="component" value="Unassembled WGS sequence"/>
</dbReference>